<keyword evidence="2 5" id="KW-0812">Transmembrane</keyword>
<feature type="transmembrane region" description="Helical" evidence="5">
    <location>
        <begin position="117"/>
        <end position="135"/>
    </location>
</feature>
<geneLocation type="mitochondrion" evidence="7"/>
<feature type="transmembrane region" description="Helical" evidence="5">
    <location>
        <begin position="462"/>
        <end position="486"/>
    </location>
</feature>
<protein>
    <submittedName>
        <fullName evidence="7">NADH dehydrogenase subunit 2</fullName>
    </submittedName>
</protein>
<dbReference type="PRINTS" id="PR01434">
    <property type="entry name" value="NADHDHGNASE5"/>
</dbReference>
<feature type="transmembrane region" description="Helical" evidence="5">
    <location>
        <begin position="340"/>
        <end position="361"/>
    </location>
</feature>
<evidence type="ECO:0000256" key="1">
    <source>
        <dbReference type="ARBA" id="ARBA00004141"/>
    </source>
</evidence>
<feature type="transmembrane region" description="Helical" evidence="5">
    <location>
        <begin position="312"/>
        <end position="334"/>
    </location>
</feature>
<proteinExistence type="inferred from homology"/>
<evidence type="ECO:0000259" key="6">
    <source>
        <dbReference type="Pfam" id="PF00361"/>
    </source>
</evidence>
<evidence type="ECO:0000256" key="5">
    <source>
        <dbReference type="SAM" id="Phobius"/>
    </source>
</evidence>
<keyword evidence="4 5" id="KW-0472">Membrane</keyword>
<dbReference type="InterPro" id="IPR010096">
    <property type="entry name" value="NADH-Q_OxRdtase_suN/2"/>
</dbReference>
<dbReference type="RefSeq" id="YP_009672648.1">
    <property type="nucleotide sequence ID" value="NC_043845.1"/>
</dbReference>
<evidence type="ECO:0000256" key="2">
    <source>
        <dbReference type="ARBA" id="ARBA00022692"/>
    </source>
</evidence>
<feature type="transmembrane region" description="Helical" evidence="5">
    <location>
        <begin position="141"/>
        <end position="159"/>
    </location>
</feature>
<name>A0A4Y5T7S4_9PHAE</name>
<keyword evidence="7" id="KW-0496">Mitochondrion</keyword>
<comment type="subcellular location">
    <subcellularLocation>
        <location evidence="1">Membrane</location>
        <topology evidence="1">Multi-pass membrane protein</topology>
    </subcellularLocation>
</comment>
<dbReference type="PANTHER" id="PTHR22773">
    <property type="entry name" value="NADH DEHYDROGENASE"/>
    <property type="match status" value="1"/>
</dbReference>
<dbReference type="GO" id="GO:0016020">
    <property type="term" value="C:membrane"/>
    <property type="evidence" value="ECO:0007669"/>
    <property type="project" value="UniProtKB-SubCell"/>
</dbReference>
<feature type="transmembrane region" description="Helical" evidence="5">
    <location>
        <begin position="20"/>
        <end position="38"/>
    </location>
</feature>
<dbReference type="InterPro" id="IPR001750">
    <property type="entry name" value="ND/Mrp_TM"/>
</dbReference>
<gene>
    <name evidence="7" type="primary">nad2</name>
    <name evidence="7" type="ORF">DicdiMp24</name>
</gene>
<dbReference type="EMBL" id="MG940856">
    <property type="protein sequence ID" value="QDB64133.1"/>
    <property type="molecule type" value="Genomic_DNA"/>
</dbReference>
<feature type="transmembrane region" description="Helical" evidence="5">
    <location>
        <begin position="286"/>
        <end position="305"/>
    </location>
</feature>
<evidence type="ECO:0000313" key="7">
    <source>
        <dbReference type="EMBL" id="QDB64133.1"/>
    </source>
</evidence>
<dbReference type="GO" id="GO:0008137">
    <property type="term" value="F:NADH dehydrogenase (ubiquinone) activity"/>
    <property type="evidence" value="ECO:0007669"/>
    <property type="project" value="InterPro"/>
</dbReference>
<feature type="transmembrane region" description="Helical" evidence="5">
    <location>
        <begin position="171"/>
        <end position="193"/>
    </location>
</feature>
<feature type="transmembrane region" description="Helical" evidence="5">
    <location>
        <begin position="213"/>
        <end position="230"/>
    </location>
</feature>
<reference evidence="7" key="1">
    <citation type="journal article" date="2019" name="J. Mol. Evol.">
        <title>Understanding the Evolution of Mitochondrial Genomes in Phaeophyceae Inferred from Mitogenomes of Ishige okamurae (Ishigeales) and Dictyopteris divaricata (Dictyotales).</title>
        <authorList>
            <person name="Liu F."/>
            <person name="Zhang Y."/>
            <person name="Bi Y."/>
            <person name="Chen W."/>
            <person name="Moejes F.W."/>
        </authorList>
    </citation>
    <scope>NUCLEOTIDE SEQUENCE</scope>
</reference>
<feature type="transmembrane region" description="Helical" evidence="5">
    <location>
        <begin position="50"/>
        <end position="67"/>
    </location>
</feature>
<dbReference type="Pfam" id="PF00361">
    <property type="entry name" value="Proton_antipo_M"/>
    <property type="match status" value="1"/>
</dbReference>
<accession>A0A4Y5T7S4</accession>
<feature type="domain" description="NADH:quinone oxidoreductase/Mrp antiporter transmembrane" evidence="6">
    <location>
        <begin position="136"/>
        <end position="432"/>
    </location>
</feature>
<evidence type="ECO:0000256" key="4">
    <source>
        <dbReference type="ARBA" id="ARBA00023136"/>
    </source>
</evidence>
<dbReference type="HAMAP" id="MF_00445">
    <property type="entry name" value="NDH1_NuoN_1"/>
    <property type="match status" value="1"/>
</dbReference>
<feature type="transmembrane region" description="Helical" evidence="5">
    <location>
        <begin position="416"/>
        <end position="437"/>
    </location>
</feature>
<dbReference type="NCBIfam" id="TIGR01770">
    <property type="entry name" value="NDH_I_N"/>
    <property type="match status" value="1"/>
</dbReference>
<dbReference type="GeneID" id="40880708"/>
<evidence type="ECO:0000256" key="3">
    <source>
        <dbReference type="ARBA" id="ARBA00022989"/>
    </source>
</evidence>
<feature type="transmembrane region" description="Helical" evidence="5">
    <location>
        <begin position="79"/>
        <end position="105"/>
    </location>
</feature>
<dbReference type="GO" id="GO:0042773">
    <property type="term" value="P:ATP synthesis coupled electron transport"/>
    <property type="evidence" value="ECO:0007669"/>
    <property type="project" value="InterPro"/>
</dbReference>
<dbReference type="AlphaFoldDB" id="A0A4Y5T7S4"/>
<organism evidence="7">
    <name type="scientific">Dictyopteris divaricata</name>
    <dbReference type="NCBI Taxonomy" id="156996"/>
    <lineage>
        <taxon>Eukaryota</taxon>
        <taxon>Sar</taxon>
        <taxon>Stramenopiles</taxon>
        <taxon>Ochrophyta</taxon>
        <taxon>PX clade</taxon>
        <taxon>Phaeophyceae</taxon>
        <taxon>Dictyotales</taxon>
        <taxon>Dictyotaceae</taxon>
        <taxon>Dictyopteris</taxon>
    </lineage>
</organism>
<keyword evidence="3 5" id="KW-1133">Transmembrane helix</keyword>
<sequence length="495" mass="55199">MNKLNSLLFQVDVVSLLPEVFLALSFLVLLIYGSFQVIEAVNRDTYLAPSVARLTLVTLFLSLLLVFNSPILNGVVWNATFIVDGAGTSVKCIVLLSIFLCCLLAEEYLFLARIRPYEIFVFFLGVALSLCLLISSYDLLSIYLSIEFLSLIFYTLAAWKRDSGFSAEAGLKYFILGSLASLFFLFGSSLIYLVTGTTNLGTLSLLFDNLSSASTLSSLGFLFVISALLFKLGAAPYHMWVADVYEGAPTIITLLFASVPKFAIFVAMLRLIFISSWSLFPVVWESLFFSCGLLSLFFGCLGGLGEIKLKRVLAYSGIGHIGFLCLGTGCGSLMGVQSIFFYLFFYTLTSLYMWTYLLHLYPSKKNWLSIVDSVGLVQSNPILGIMTCLMLFSLAGIPPFGGFFSKMLVFASLVDGYFYSLALFAVFTSALSAFYYLRLIKILYFEKPKTWVFFCALSKSNAFVLCSTSFFVLFFMFSPNIFYLFAYKLGLFFFI</sequence>
<feature type="transmembrane region" description="Helical" evidence="5">
    <location>
        <begin position="382"/>
        <end position="404"/>
    </location>
</feature>
<feature type="transmembrane region" description="Helical" evidence="5">
    <location>
        <begin position="251"/>
        <end position="274"/>
    </location>
</feature>